<evidence type="ECO:0000256" key="9">
    <source>
        <dbReference type="ARBA" id="ARBA00022927"/>
    </source>
</evidence>
<dbReference type="eggNOG" id="KOG0826">
    <property type="taxonomic scope" value="Eukaryota"/>
</dbReference>
<evidence type="ECO:0000256" key="2">
    <source>
        <dbReference type="ARBA" id="ARBA00004906"/>
    </source>
</evidence>
<accession>Q387S9</accession>
<evidence type="ECO:0000256" key="3">
    <source>
        <dbReference type="ARBA" id="ARBA00008704"/>
    </source>
</evidence>
<dbReference type="GO" id="GO:0020015">
    <property type="term" value="C:glycosome"/>
    <property type="evidence" value="ECO:0000314"/>
    <property type="project" value="GeneDB"/>
</dbReference>
<dbReference type="STRING" id="185431.Q387S9"/>
<keyword evidence="9" id="KW-0653">Protein transport</keyword>
<evidence type="ECO:0000256" key="7">
    <source>
        <dbReference type="ARBA" id="ARBA00022771"/>
    </source>
</evidence>
<dbReference type="InterPro" id="IPR017375">
    <property type="entry name" value="PEX12"/>
</dbReference>
<evidence type="ECO:0000256" key="12">
    <source>
        <dbReference type="ARBA" id="ARBA00023140"/>
    </source>
</evidence>
<keyword evidence="8" id="KW-0862">Zinc</keyword>
<dbReference type="GO" id="GO:0005737">
    <property type="term" value="C:cytoplasm"/>
    <property type="evidence" value="ECO:0000314"/>
    <property type="project" value="GeneDB"/>
</dbReference>
<comment type="subcellular location">
    <subcellularLocation>
        <location evidence="1">Peroxisome membrane</location>
        <topology evidence="1">Multi-pass membrane protein</topology>
    </subcellularLocation>
</comment>
<dbReference type="Proteomes" id="UP000008524">
    <property type="component" value="Chromosome 10"/>
</dbReference>
<evidence type="ECO:0000256" key="4">
    <source>
        <dbReference type="ARBA" id="ARBA00022448"/>
    </source>
</evidence>
<dbReference type="GO" id="GO:1990429">
    <property type="term" value="C:peroxisomal importomer complex"/>
    <property type="evidence" value="ECO:0000318"/>
    <property type="project" value="GO_Central"/>
</dbReference>
<dbReference type="GO" id="GO:0006513">
    <property type="term" value="P:protein monoubiquitination"/>
    <property type="evidence" value="ECO:0000318"/>
    <property type="project" value="GO_Central"/>
</dbReference>
<evidence type="ECO:0000256" key="11">
    <source>
        <dbReference type="ARBA" id="ARBA00023136"/>
    </source>
</evidence>
<dbReference type="PANTHER" id="PTHR12888">
    <property type="entry name" value="PEROXISOME ASSEMBLY PROTEIN 12 PEROXIN-12"/>
    <property type="match status" value="1"/>
</dbReference>
<dbReference type="SUPFAM" id="SSF57850">
    <property type="entry name" value="RING/U-box"/>
    <property type="match status" value="1"/>
</dbReference>
<dbReference type="OMA" id="VGCYPCL"/>
<keyword evidence="11" id="KW-0472">Membrane</keyword>
<comment type="pathway">
    <text evidence="2">Protein modification; protein ubiquitination.</text>
</comment>
<evidence type="ECO:0000256" key="6">
    <source>
        <dbReference type="ARBA" id="ARBA00022723"/>
    </source>
</evidence>
<reference evidence="14 15" key="2">
    <citation type="journal article" date="2005" name="Science">
        <title>The genome of the African trypanosome Trypanosoma brucei.</title>
        <authorList>
            <person name="Berriman M."/>
            <person name="Ghedin E."/>
            <person name="Hertz-Fowler C."/>
            <person name="Blandin G."/>
            <person name="Renauld H."/>
            <person name="Bartholomeu D.C."/>
            <person name="Lennard N.J."/>
            <person name="Caler E."/>
            <person name="Hamlin N.E."/>
            <person name="Haas B."/>
            <person name="Bohme U."/>
            <person name="Hannick L."/>
            <person name="Aslett M.A."/>
            <person name="Shallom J."/>
            <person name="Marcello L."/>
            <person name="Hou L."/>
            <person name="Wickstead B."/>
            <person name="Alsmark U.C."/>
            <person name="Arrowsmith C."/>
            <person name="Atkin R.J."/>
            <person name="Barron A.J."/>
            <person name="Bringaud F."/>
            <person name="Brooks K."/>
            <person name="Carrington M."/>
            <person name="Cherevach I."/>
            <person name="Chillingworth T.J."/>
            <person name="Churcher C."/>
            <person name="Clark L.N."/>
            <person name="Corton C.H."/>
            <person name="Cronin A."/>
            <person name="Davies R.M."/>
            <person name="Doggett J."/>
            <person name="Djikeng A."/>
            <person name="Feldblyum T."/>
            <person name="Field M.C."/>
            <person name="Fraser A."/>
            <person name="Goodhead I."/>
            <person name="Hance Z."/>
            <person name="Harper D."/>
            <person name="Harris B.R."/>
            <person name="Hauser H."/>
            <person name="Hostetler J."/>
            <person name="Ivens A."/>
            <person name="Jagels K."/>
            <person name="Johnson D."/>
            <person name="Johnson J."/>
            <person name="Jones K."/>
            <person name="Kerhornou A.X."/>
            <person name="Koo H."/>
            <person name="Larke N."/>
            <person name="Landfear S."/>
            <person name="Larkin C."/>
            <person name="Leech V."/>
            <person name="Line A."/>
            <person name="Lord A."/>
            <person name="Macleod A."/>
            <person name="Mooney P.J."/>
            <person name="Moule S."/>
            <person name="Martin D.M."/>
            <person name="Morgan G.W."/>
            <person name="Mungall K."/>
            <person name="Norbertczak H."/>
            <person name="Ormond D."/>
            <person name="Pai G."/>
            <person name="Peacock C.S."/>
            <person name="Peterson J."/>
            <person name="Quail M.A."/>
            <person name="Rabbinowitsch E."/>
            <person name="Rajandream M.A."/>
            <person name="Reitter C."/>
            <person name="Salzberg S.L."/>
            <person name="Sanders M."/>
            <person name="Schobel S."/>
            <person name="Sharp S."/>
            <person name="Simmonds M."/>
            <person name="Simpson A.J."/>
            <person name="Tallon L."/>
            <person name="Turner C.M."/>
            <person name="Tait A."/>
            <person name="Tivey A.R."/>
            <person name="Van Aken S."/>
            <person name="Walker D."/>
            <person name="Wanless D."/>
            <person name="Wang S."/>
            <person name="White B."/>
            <person name="White O."/>
            <person name="Whitehead S."/>
            <person name="Woodward J."/>
            <person name="Wortman J."/>
            <person name="Adams M.D."/>
            <person name="Embley T.M."/>
            <person name="Gull K."/>
            <person name="Ullu E."/>
            <person name="Barry J.D."/>
            <person name="Fairlamb A.H."/>
            <person name="Opperdoes F."/>
            <person name="Barrell B.G."/>
            <person name="Donelson J.E."/>
            <person name="Hall N."/>
            <person name="Fraser C.M."/>
            <person name="Melville S.E."/>
            <person name="El-Sayed N.M."/>
        </authorList>
    </citation>
    <scope>NUCLEOTIDE SEQUENCE [LARGE SCALE GENOMIC DNA]</scope>
    <source>
        <strain evidence="14 15">927/4 GUTat10.1</strain>
    </source>
</reference>
<evidence type="ECO:0000313" key="15">
    <source>
        <dbReference type="Proteomes" id="UP000008524"/>
    </source>
</evidence>
<evidence type="ECO:0000256" key="10">
    <source>
        <dbReference type="ARBA" id="ARBA00022989"/>
    </source>
</evidence>
<organism evidence="14 15">
    <name type="scientific">Trypanosoma brucei brucei (strain 927/4 GUTat10.1)</name>
    <dbReference type="NCBI Taxonomy" id="185431"/>
    <lineage>
        <taxon>Eukaryota</taxon>
        <taxon>Discoba</taxon>
        <taxon>Euglenozoa</taxon>
        <taxon>Kinetoplastea</taxon>
        <taxon>Metakinetoplastina</taxon>
        <taxon>Trypanosomatida</taxon>
        <taxon>Trypanosomatidae</taxon>
        <taxon>Trypanosoma</taxon>
    </lineage>
</organism>
<keyword evidence="12" id="KW-0576">Peroxisome</keyword>
<dbReference type="GO" id="GO:0016558">
    <property type="term" value="P:protein import into peroxisome matrix"/>
    <property type="evidence" value="ECO:0000318"/>
    <property type="project" value="GO_Central"/>
</dbReference>
<gene>
    <name evidence="14" type="ORF">Tb10.61.0440</name>
</gene>
<dbReference type="EMBL" id="CM000208">
    <property type="protein sequence ID" value="EAN78943.1"/>
    <property type="molecule type" value="Genomic_DNA"/>
</dbReference>
<dbReference type="GO" id="GO:0004842">
    <property type="term" value="F:ubiquitin-protein transferase activity"/>
    <property type="evidence" value="ECO:0000318"/>
    <property type="project" value="GO_Central"/>
</dbReference>
<dbReference type="PaxDb" id="5691-EAN78943"/>
<dbReference type="KEGG" id="tbr:Tb10.61.0440"/>
<keyword evidence="6" id="KW-0479">Metal-binding</keyword>
<keyword evidence="5" id="KW-0812">Transmembrane</keyword>
<keyword evidence="7" id="KW-0863">Zinc-finger</keyword>
<dbReference type="GO" id="GO:0005778">
    <property type="term" value="C:peroxisomal membrane"/>
    <property type="evidence" value="ECO:0000318"/>
    <property type="project" value="GO_Central"/>
</dbReference>
<dbReference type="GO" id="GO:0046860">
    <property type="term" value="C:glycosome membrane"/>
    <property type="evidence" value="ECO:0000314"/>
    <property type="project" value="GeneDB"/>
</dbReference>
<dbReference type="AlphaFoldDB" id="Q387S9"/>
<evidence type="ECO:0000256" key="5">
    <source>
        <dbReference type="ARBA" id="ARBA00022692"/>
    </source>
</evidence>
<evidence type="ECO:0000313" key="14">
    <source>
        <dbReference type="EMBL" id="EAN78943.1"/>
    </source>
</evidence>
<dbReference type="OrthoDB" id="107372at2759"/>
<keyword evidence="15" id="KW-1185">Reference proteome</keyword>
<dbReference type="InterPro" id="IPR006845">
    <property type="entry name" value="Pex_N"/>
</dbReference>
<dbReference type="PANTHER" id="PTHR12888:SF0">
    <property type="entry name" value="PEROXISOME ASSEMBLY PROTEIN 12"/>
    <property type="match status" value="1"/>
</dbReference>
<dbReference type="InParanoid" id="Q387S9"/>
<dbReference type="GO" id="GO:0008270">
    <property type="term" value="F:zinc ion binding"/>
    <property type="evidence" value="ECO:0007669"/>
    <property type="project" value="UniProtKB-KW"/>
</dbReference>
<proteinExistence type="inferred from homology"/>
<evidence type="ECO:0000256" key="8">
    <source>
        <dbReference type="ARBA" id="ARBA00022833"/>
    </source>
</evidence>
<keyword evidence="4" id="KW-0813">Transport</keyword>
<protein>
    <submittedName>
        <fullName evidence="14">Peroxisome assembly protein, putative</fullName>
    </submittedName>
</protein>
<evidence type="ECO:0000259" key="13">
    <source>
        <dbReference type="Pfam" id="PF04757"/>
    </source>
</evidence>
<dbReference type="RefSeq" id="XP_828055.1">
    <property type="nucleotide sequence ID" value="XM_822962.1"/>
</dbReference>
<keyword evidence="10" id="KW-1133">Transmembrane helix</keyword>
<dbReference type="GeneID" id="3662076"/>
<comment type="similarity">
    <text evidence="3">Belongs to the pex2/pex10/pex12 family.</text>
</comment>
<sequence>MIESNLLSQVNTASPLPTFMEVELVNSINTTVGKAFQFAHVFLAEKCDYLAALLPYNSEIWLVLHALLEHRLLFHADTSFAEMMFSLCRGTIISPSRPLPSQGRLSWLLRGPPPVPPLEARMMDTPAATDSRAVGEAMVGMKAGEIAAADRAPYGHLKFRPLTNRQKYITLFLLTVKPYLQQRLASWYEANKDAQVAGESQSGSALSRQTLGARLKQLALQLYPALHAGWEGLNLAFKILFLLELTPYTAPLHRIFSIVLRRPTGDDLIAASNPRAQAALMLGRVLIVVLLLGFRLMEFSGNTGGASPSHANSDDLAIPRPPEWGVDVVVPPGTPDPQPGVCPVCERPVTNAAVCTVSGVVGCYPCLTQFAREKNACPVTRAPMSLECVRRIYEC</sequence>
<reference evidence="14 15" key="1">
    <citation type="journal article" date="2005" name="Science">
        <title>Comparative genomics of trypanosomatid parasitic protozoa.</title>
        <authorList>
            <person name="El-Sayed N.M."/>
            <person name="Myler P.J."/>
            <person name="Blandin G."/>
            <person name="Berriman M."/>
            <person name="Crabtree J."/>
            <person name="Aggarwal G."/>
            <person name="Caler E."/>
            <person name="Renauld H."/>
            <person name="Worthey E.A."/>
            <person name="Hertz-Fowler C."/>
            <person name="Ghedin E."/>
            <person name="Peacock C."/>
            <person name="Bartholomeu D.C."/>
            <person name="Haas B.J."/>
            <person name="Tran A.N."/>
            <person name="Wortman J.R."/>
            <person name="Alsmark U.C."/>
            <person name="Angiuoli S."/>
            <person name="Anupama A."/>
            <person name="Badger J."/>
            <person name="Bringaud F."/>
            <person name="Cadag E."/>
            <person name="Carlton J.M."/>
            <person name="Cerqueira G.C."/>
            <person name="Creasy T."/>
            <person name="Delcher A.L."/>
            <person name="Djikeng A."/>
            <person name="Embley T.M."/>
            <person name="Hauser C."/>
            <person name="Ivens A.C."/>
            <person name="Kummerfeld S.K."/>
            <person name="Pereira-Leal J.B."/>
            <person name="Nilsson D."/>
            <person name="Peterson J."/>
            <person name="Salzberg S.L."/>
            <person name="Shallom J."/>
            <person name="Silva J.C."/>
            <person name="Sundaram J."/>
            <person name="Westenberger S."/>
            <person name="White O."/>
            <person name="Melville S.E."/>
            <person name="Donelson J.E."/>
            <person name="Andersson B."/>
            <person name="Stuart K.D."/>
            <person name="Hall N."/>
        </authorList>
    </citation>
    <scope>NUCLEOTIDE SEQUENCE [LARGE SCALE GENOMIC DNA]</scope>
    <source>
        <strain evidence="14 15">927/4 GUTat10.1</strain>
    </source>
</reference>
<dbReference type="VEuPathDB" id="TriTrypDB:Tb11.v5.0427"/>
<feature type="domain" description="Pex N-terminal" evidence="13">
    <location>
        <begin position="131"/>
        <end position="301"/>
    </location>
</feature>
<evidence type="ECO:0000256" key="1">
    <source>
        <dbReference type="ARBA" id="ARBA00004585"/>
    </source>
</evidence>
<dbReference type="Pfam" id="PF04757">
    <property type="entry name" value="Pex2_Pex12"/>
    <property type="match status" value="1"/>
</dbReference>
<name>Q387S9_TRYB2</name>
<dbReference type="VEuPathDB" id="TriTrypDB:Tb927.10.15850"/>
<dbReference type="CDD" id="cd16451">
    <property type="entry name" value="mRING_PEX12"/>
    <property type="match status" value="1"/>
</dbReference>